<evidence type="ECO:0000313" key="2">
    <source>
        <dbReference type="EMBL" id="OGK00588.1"/>
    </source>
</evidence>
<dbReference type="InterPro" id="IPR029063">
    <property type="entry name" value="SAM-dependent_MTases_sf"/>
</dbReference>
<feature type="domain" description="Methyltransferase" evidence="1">
    <location>
        <begin position="51"/>
        <end position="150"/>
    </location>
</feature>
<dbReference type="Pfam" id="PF13649">
    <property type="entry name" value="Methyltransf_25"/>
    <property type="match status" value="1"/>
</dbReference>
<dbReference type="PANTHER" id="PTHR43591">
    <property type="entry name" value="METHYLTRANSFERASE"/>
    <property type="match status" value="1"/>
</dbReference>
<comment type="caution">
    <text evidence="2">The sequence shown here is derived from an EMBL/GenBank/DDBJ whole genome shotgun (WGS) entry which is preliminary data.</text>
</comment>
<sequence>MARMKLSQIRTYWTDQAGVHGAKPQASWSDFRVMEMECRELCKYINDGDKVLDVGCANGYTTMHVAAQKNVRIHGVDYIPRMIASAKKGLRAHKAFAARVSFSVGDIMKLKFPAGNFDTVMVVRVVINLGTWTRQLHAMRECLRVLKPGGLLLLSEATLQGWRRLNLLRVEWGLPTIPVPSFNTYLDQKKVATALRGHADLLDIANYASTYFVGTRVLKPLLIKALSLNADPSDPGMEWNRLFSLAPSIGDYGTQKIFIFRKKR</sequence>
<dbReference type="CDD" id="cd02440">
    <property type="entry name" value="AdoMet_MTases"/>
    <property type="match status" value="1"/>
</dbReference>
<evidence type="ECO:0000259" key="1">
    <source>
        <dbReference type="Pfam" id="PF13649"/>
    </source>
</evidence>
<evidence type="ECO:0000313" key="3">
    <source>
        <dbReference type="Proteomes" id="UP000179243"/>
    </source>
</evidence>
<dbReference type="SUPFAM" id="SSF53335">
    <property type="entry name" value="S-adenosyl-L-methionine-dependent methyltransferases"/>
    <property type="match status" value="1"/>
</dbReference>
<dbReference type="InterPro" id="IPR041698">
    <property type="entry name" value="Methyltransf_25"/>
</dbReference>
<organism evidence="2 3">
    <name type="scientific">Candidatus Raymondbacteria bacterium RIFOXYD12_FULL_49_13</name>
    <dbReference type="NCBI Taxonomy" id="1817890"/>
    <lineage>
        <taxon>Bacteria</taxon>
        <taxon>Raymondiibacteriota</taxon>
    </lineage>
</organism>
<name>A0A1F7F1V8_UNCRA</name>
<proteinExistence type="predicted"/>
<dbReference type="AlphaFoldDB" id="A0A1F7F1V8"/>
<dbReference type="Proteomes" id="UP000179243">
    <property type="component" value="Unassembled WGS sequence"/>
</dbReference>
<dbReference type="PANTHER" id="PTHR43591:SF110">
    <property type="entry name" value="RHODANESE DOMAIN-CONTAINING PROTEIN"/>
    <property type="match status" value="1"/>
</dbReference>
<gene>
    <name evidence="2" type="ORF">A2519_21630</name>
</gene>
<dbReference type="Gene3D" id="3.40.50.150">
    <property type="entry name" value="Vaccinia Virus protein VP39"/>
    <property type="match status" value="1"/>
</dbReference>
<accession>A0A1F7F1V8</accession>
<reference evidence="2 3" key="1">
    <citation type="journal article" date="2016" name="Nat. Commun.">
        <title>Thousands of microbial genomes shed light on interconnected biogeochemical processes in an aquifer system.</title>
        <authorList>
            <person name="Anantharaman K."/>
            <person name="Brown C.T."/>
            <person name="Hug L.A."/>
            <person name="Sharon I."/>
            <person name="Castelle C.J."/>
            <person name="Probst A.J."/>
            <person name="Thomas B.C."/>
            <person name="Singh A."/>
            <person name="Wilkins M.J."/>
            <person name="Karaoz U."/>
            <person name="Brodie E.L."/>
            <person name="Williams K.H."/>
            <person name="Hubbard S.S."/>
            <person name="Banfield J.F."/>
        </authorList>
    </citation>
    <scope>NUCLEOTIDE SEQUENCE [LARGE SCALE GENOMIC DNA]</scope>
</reference>
<protein>
    <recommendedName>
        <fullName evidence="1">Methyltransferase domain-containing protein</fullName>
    </recommendedName>
</protein>
<dbReference type="EMBL" id="MFYX01000144">
    <property type="protein sequence ID" value="OGK00588.1"/>
    <property type="molecule type" value="Genomic_DNA"/>
</dbReference>